<organism evidence="3 4">
    <name type="scientific">Thalassospira xiamenensis</name>
    <dbReference type="NCBI Taxonomy" id="220697"/>
    <lineage>
        <taxon>Bacteria</taxon>
        <taxon>Pseudomonadati</taxon>
        <taxon>Pseudomonadota</taxon>
        <taxon>Alphaproteobacteria</taxon>
        <taxon>Rhodospirillales</taxon>
        <taxon>Thalassospiraceae</taxon>
        <taxon>Thalassospira</taxon>
    </lineage>
</organism>
<dbReference type="EMBL" id="LPXL01000003">
    <property type="protein sequence ID" value="KZD06853.1"/>
    <property type="molecule type" value="Genomic_DNA"/>
</dbReference>
<evidence type="ECO:0000313" key="3">
    <source>
        <dbReference type="EMBL" id="KZD06853.1"/>
    </source>
</evidence>
<evidence type="ECO:0000259" key="2">
    <source>
        <dbReference type="Pfam" id="PF13670"/>
    </source>
</evidence>
<dbReference type="Pfam" id="PF13670">
    <property type="entry name" value="PepSY_2"/>
    <property type="match status" value="1"/>
</dbReference>
<name>A0ABR5Y6Z4_9PROT</name>
<reference evidence="3 4" key="1">
    <citation type="submission" date="2015-12" db="EMBL/GenBank/DDBJ databases">
        <title>Genome sequence of Thalassospira xiamenensis MCCC 1A03005.</title>
        <authorList>
            <person name="Lu L."/>
            <person name="Lai Q."/>
            <person name="Shao Z."/>
            <person name="Qian P."/>
        </authorList>
    </citation>
    <scope>NUCLEOTIDE SEQUENCE [LARGE SCALE GENOMIC DNA]</scope>
    <source>
        <strain evidence="3 4">MCCC 1A03005</strain>
    </source>
</reference>
<comment type="caution">
    <text evidence="3">The sequence shown here is derived from an EMBL/GenBank/DDBJ whole genome shotgun (WGS) entry which is preliminary data.</text>
</comment>
<feature type="chain" id="PRO_5046107359" description="PepSY domain-containing protein" evidence="1">
    <location>
        <begin position="38"/>
        <end position="105"/>
    </location>
</feature>
<proteinExistence type="predicted"/>
<dbReference type="Proteomes" id="UP000076167">
    <property type="component" value="Unassembled WGS sequence"/>
</dbReference>
<sequence length="105" mass="11387">MKRTLFPTASAAASATALTFALLAGAALTLQSAPARASDDLCNVPKAEWQPMENLEAKLTADGWTVKKIKTEDGCYEVYAKTPDGKRVEAYFNPKTFEAVKTKED</sequence>
<evidence type="ECO:0000256" key="1">
    <source>
        <dbReference type="SAM" id="SignalP"/>
    </source>
</evidence>
<evidence type="ECO:0000313" key="4">
    <source>
        <dbReference type="Proteomes" id="UP000076167"/>
    </source>
</evidence>
<protein>
    <recommendedName>
        <fullName evidence="2">PepSY domain-containing protein</fullName>
    </recommendedName>
</protein>
<gene>
    <name evidence="3" type="ORF">AUP40_08445</name>
</gene>
<keyword evidence="4" id="KW-1185">Reference proteome</keyword>
<dbReference type="RefSeq" id="WP_063093344.1">
    <property type="nucleotide sequence ID" value="NZ_DFMA01000002.1"/>
</dbReference>
<dbReference type="InterPro" id="IPR025711">
    <property type="entry name" value="PepSY"/>
</dbReference>
<keyword evidence="1" id="KW-0732">Signal</keyword>
<feature type="domain" description="PepSY" evidence="2">
    <location>
        <begin position="23"/>
        <end position="103"/>
    </location>
</feature>
<accession>A0ABR5Y6Z4</accession>
<feature type="signal peptide" evidence="1">
    <location>
        <begin position="1"/>
        <end position="37"/>
    </location>
</feature>